<gene>
    <name evidence="6" type="ORF">SAMN05444008_10973</name>
</gene>
<dbReference type="GO" id="GO:0050660">
    <property type="term" value="F:flavin adenine dinucleotide binding"/>
    <property type="evidence" value="ECO:0007669"/>
    <property type="project" value="InterPro"/>
</dbReference>
<organism evidence="6 7">
    <name type="scientific">Cnuella takakiae</name>
    <dbReference type="NCBI Taxonomy" id="1302690"/>
    <lineage>
        <taxon>Bacteria</taxon>
        <taxon>Pseudomonadati</taxon>
        <taxon>Bacteroidota</taxon>
        <taxon>Chitinophagia</taxon>
        <taxon>Chitinophagales</taxon>
        <taxon>Chitinophagaceae</taxon>
        <taxon>Cnuella</taxon>
    </lineage>
</organism>
<feature type="domain" description="FAD dependent oxidoreductase" evidence="5">
    <location>
        <begin position="11"/>
        <end position="375"/>
    </location>
</feature>
<keyword evidence="4" id="KW-0560">Oxidoreductase</keyword>
<comment type="cofactor">
    <cofactor evidence="1">
        <name>FAD</name>
        <dbReference type="ChEBI" id="CHEBI:57692"/>
    </cofactor>
</comment>
<protein>
    <submittedName>
        <fullName evidence="6">Sarcosine oxidase</fullName>
    </submittedName>
</protein>
<dbReference type="InterPro" id="IPR045170">
    <property type="entry name" value="MTOX"/>
</dbReference>
<dbReference type="InterPro" id="IPR006076">
    <property type="entry name" value="FAD-dep_OxRdtase"/>
</dbReference>
<accession>A0A1M5CH81</accession>
<dbReference type="STRING" id="1302690.BUE76_07860"/>
<sequence length="408" mass="46699">MNTLKNKSIYDLLIIGAGPVGLAAAHKCAQRGLKIMVLEQYNFLNQFSSSAGDTRQFRLQYSEDYMTRLSLESIKYWDEIQEHSKDILRTKVGSLWLGVDESSSSEGQIKEAIETMDRLKVPFEKLTKKEIEAVFGFNNLPDNYDGFFQKDGGTINVPATVNTLKKLCSESSLVTFLFDEKVTSVALTDTVKVKTEKGEYHSEKLLLTTGPYINELINGFNLELEYEVWQMVSAYFKLKDGSRDLPSWFIYENESDSDPGFYYGFENCSWSNPGFLRIAPAFATDRFKKPGERKPKANINDLKLTVDWVKKRIPFVDCTPQYISTCLASIPTKTSKKMFLDFITTTVNQNKNILAFSSGWAFKFVPLLGKICADLLIDGQTQYDISHFNFNDKFKDERFQINKRRLPF</sequence>
<dbReference type="RefSeq" id="WP_158069939.1">
    <property type="nucleotide sequence ID" value="NZ_FQUO01000009.1"/>
</dbReference>
<dbReference type="PANTHER" id="PTHR10961">
    <property type="entry name" value="PEROXISOMAL SARCOSINE OXIDASE"/>
    <property type="match status" value="1"/>
</dbReference>
<evidence type="ECO:0000256" key="3">
    <source>
        <dbReference type="ARBA" id="ARBA00022827"/>
    </source>
</evidence>
<evidence type="ECO:0000259" key="5">
    <source>
        <dbReference type="Pfam" id="PF01266"/>
    </source>
</evidence>
<proteinExistence type="predicted"/>
<evidence type="ECO:0000256" key="1">
    <source>
        <dbReference type="ARBA" id="ARBA00001974"/>
    </source>
</evidence>
<evidence type="ECO:0000313" key="6">
    <source>
        <dbReference type="EMBL" id="SHF54089.1"/>
    </source>
</evidence>
<name>A0A1M5CH81_9BACT</name>
<evidence type="ECO:0000313" key="7">
    <source>
        <dbReference type="Proteomes" id="UP000184368"/>
    </source>
</evidence>
<dbReference type="OrthoDB" id="109585at2"/>
<evidence type="ECO:0000256" key="2">
    <source>
        <dbReference type="ARBA" id="ARBA00022630"/>
    </source>
</evidence>
<dbReference type="AlphaFoldDB" id="A0A1M5CH81"/>
<dbReference type="PANTHER" id="PTHR10961:SF7">
    <property type="entry name" value="FAD DEPENDENT OXIDOREDUCTASE DOMAIN-CONTAINING PROTEIN"/>
    <property type="match status" value="1"/>
</dbReference>
<dbReference type="Pfam" id="PF01266">
    <property type="entry name" value="DAO"/>
    <property type="match status" value="1"/>
</dbReference>
<dbReference type="Gene3D" id="3.50.50.60">
    <property type="entry name" value="FAD/NAD(P)-binding domain"/>
    <property type="match status" value="1"/>
</dbReference>
<dbReference type="SUPFAM" id="SSF51905">
    <property type="entry name" value="FAD/NAD(P)-binding domain"/>
    <property type="match status" value="1"/>
</dbReference>
<dbReference type="Gene3D" id="3.30.9.10">
    <property type="entry name" value="D-Amino Acid Oxidase, subunit A, domain 2"/>
    <property type="match status" value="1"/>
</dbReference>
<dbReference type="Proteomes" id="UP000184368">
    <property type="component" value="Unassembled WGS sequence"/>
</dbReference>
<evidence type="ECO:0000256" key="4">
    <source>
        <dbReference type="ARBA" id="ARBA00023002"/>
    </source>
</evidence>
<dbReference type="GO" id="GO:0008115">
    <property type="term" value="F:sarcosine oxidase activity"/>
    <property type="evidence" value="ECO:0007669"/>
    <property type="project" value="TreeGrafter"/>
</dbReference>
<keyword evidence="7" id="KW-1185">Reference proteome</keyword>
<dbReference type="EMBL" id="FQUO01000009">
    <property type="protein sequence ID" value="SHF54089.1"/>
    <property type="molecule type" value="Genomic_DNA"/>
</dbReference>
<dbReference type="InterPro" id="IPR036188">
    <property type="entry name" value="FAD/NAD-bd_sf"/>
</dbReference>
<keyword evidence="2" id="KW-0285">Flavoprotein</keyword>
<reference evidence="6 7" key="1">
    <citation type="submission" date="2016-11" db="EMBL/GenBank/DDBJ databases">
        <authorList>
            <person name="Jaros S."/>
            <person name="Januszkiewicz K."/>
            <person name="Wedrychowicz H."/>
        </authorList>
    </citation>
    <scope>NUCLEOTIDE SEQUENCE [LARGE SCALE GENOMIC DNA]</scope>
    <source>
        <strain evidence="6 7">DSM 26897</strain>
    </source>
</reference>
<keyword evidence="3" id="KW-0274">FAD</keyword>